<dbReference type="CDD" id="cd11318">
    <property type="entry name" value="AmyAc_bac_fung_AmyA"/>
    <property type="match status" value="1"/>
</dbReference>
<reference evidence="8 9" key="1">
    <citation type="journal article" date="2018" name="IMA Fungus">
        <title>IMA Genome-F 9: Draft genome sequence of Annulohypoxylon stygium, Aspergillus mulundensis, Berkeleyomyces basicola (syn. Thielaviopsis basicola), Ceratocystis smalleyi, two Cercospora beticola strains, Coleophoma cylindrospora, Fusarium fracticaudum, Phialophora cf. hyalina, and Morchella septimelata.</title>
        <authorList>
            <person name="Wingfield B.D."/>
            <person name="Bills G.F."/>
            <person name="Dong Y."/>
            <person name="Huang W."/>
            <person name="Nel W.J."/>
            <person name="Swalarsk-Parry B.S."/>
            <person name="Vaghefi N."/>
            <person name="Wilken P.M."/>
            <person name="An Z."/>
            <person name="de Beer Z.W."/>
            <person name="De Vos L."/>
            <person name="Chen L."/>
            <person name="Duong T.A."/>
            <person name="Gao Y."/>
            <person name="Hammerbacher A."/>
            <person name="Kikkert J.R."/>
            <person name="Li Y."/>
            <person name="Li H."/>
            <person name="Li K."/>
            <person name="Li Q."/>
            <person name="Liu X."/>
            <person name="Ma X."/>
            <person name="Naidoo K."/>
            <person name="Pethybridge S.J."/>
            <person name="Sun J."/>
            <person name="Steenkamp E.T."/>
            <person name="van der Nest M.A."/>
            <person name="van Wyk S."/>
            <person name="Wingfield M.J."/>
            <person name="Xiong C."/>
            <person name="Yue Q."/>
            <person name="Zhang X."/>
        </authorList>
    </citation>
    <scope>NUCLEOTIDE SEQUENCE [LARGE SCALE GENOMIC DNA]</scope>
    <source>
        <strain evidence="8 9">DSM 5745</strain>
    </source>
</reference>
<dbReference type="EMBL" id="PVWQ01000002">
    <property type="protein sequence ID" value="RDW90141.1"/>
    <property type="molecule type" value="Genomic_DNA"/>
</dbReference>
<dbReference type="InterPro" id="IPR013780">
    <property type="entry name" value="Glyco_hydro_b"/>
</dbReference>
<dbReference type="SUPFAM" id="SSF51445">
    <property type="entry name" value="(Trans)glycosidases"/>
    <property type="match status" value="1"/>
</dbReference>
<gene>
    <name evidence="8" type="ORF">DSM5745_01916</name>
</gene>
<dbReference type="InterPro" id="IPR017853">
    <property type="entry name" value="GH"/>
</dbReference>
<dbReference type="GO" id="GO:0004553">
    <property type="term" value="F:hydrolase activity, hydrolyzing O-glycosyl compounds"/>
    <property type="evidence" value="ECO:0007669"/>
    <property type="project" value="InterPro"/>
</dbReference>
<dbReference type="GO" id="GO:0005509">
    <property type="term" value="F:calcium ion binding"/>
    <property type="evidence" value="ECO:0007669"/>
    <property type="project" value="InterPro"/>
</dbReference>
<name>A0A3D8SVD7_9EURO</name>
<protein>
    <recommendedName>
        <fullName evidence="7">Glycosyl hydrolase family 13 catalytic domain-containing protein</fullName>
    </recommendedName>
</protein>
<dbReference type="Gene3D" id="2.60.40.1180">
    <property type="entry name" value="Golgi alpha-mannosidase II"/>
    <property type="match status" value="1"/>
</dbReference>
<dbReference type="STRING" id="1810919.A0A3D8SVD7"/>
<keyword evidence="6" id="KW-0326">Glycosidase</keyword>
<dbReference type="PIRSF" id="PIRSF001021">
    <property type="entry name" value="Alph-amls_thrmst"/>
    <property type="match status" value="1"/>
</dbReference>
<evidence type="ECO:0000256" key="1">
    <source>
        <dbReference type="ARBA" id="ARBA00001913"/>
    </source>
</evidence>
<dbReference type="Gene3D" id="3.20.20.80">
    <property type="entry name" value="Glycosidases"/>
    <property type="match status" value="1"/>
</dbReference>
<dbReference type="PANTHER" id="PTHR43447">
    <property type="entry name" value="ALPHA-AMYLASE"/>
    <property type="match status" value="1"/>
</dbReference>
<evidence type="ECO:0000256" key="4">
    <source>
        <dbReference type="ARBA" id="ARBA00022801"/>
    </source>
</evidence>
<dbReference type="Gene3D" id="2.40.30.140">
    <property type="match status" value="1"/>
</dbReference>
<dbReference type="GO" id="GO:0005975">
    <property type="term" value="P:carbohydrate metabolic process"/>
    <property type="evidence" value="ECO:0007669"/>
    <property type="project" value="InterPro"/>
</dbReference>
<feature type="domain" description="Glycosyl hydrolase family 13 catalytic" evidence="7">
    <location>
        <begin position="2"/>
        <end position="394"/>
    </location>
</feature>
<dbReference type="AlphaFoldDB" id="A0A3D8SVD7"/>
<sequence>MKALGIDNIWIPPGCKAMNPSGNGYDIYDLYDLGEFDQKGSRATKWGTKEELQSFASRAQDLDIGIYWDAVLNHKAGADTTERFPAVKVHPRDRNRNLSPAKEIEGWVGFNFRGRGEQYSSMKYHWVHFTGVDRDDSRKEEAIFKISTPNKDWAADVSEENGNYDYLMFANLDYSNQEVRDDVLRWGNWITTQLPLRGMRLDAVKHYSAAFQKSFIETLRGGPLGEKFFFVGEYWKGETDILLSYLERMDFQLSLFDVPLLNRFSVTSRTEGADMRQIFENTLVQKSPEHAVTFVANHDTVSLFVNDALVAVNSNTLKQPGQSLETPIAPFFKPLAYALILLRAQGQPCVFYGDLYGIVTDNKRPSEPPYARSLSVLMQARKLYANGAQRDYFDKANCIGFVRYGNSRHPHGLACIMSNAGRGRKRMFIGRSHSGECWTDILENRAEKVTINRKGYGTFPVAAQSVSVWVNYSTECRENLHKSLDDNIYSH</sequence>
<dbReference type="OrthoDB" id="550577at2759"/>
<proteinExistence type="inferred from homology"/>
<dbReference type="Proteomes" id="UP000256690">
    <property type="component" value="Unassembled WGS sequence"/>
</dbReference>
<comment type="cofactor">
    <cofactor evidence="1">
        <name>Ca(2+)</name>
        <dbReference type="ChEBI" id="CHEBI:29108"/>
    </cofactor>
</comment>
<dbReference type="SMART" id="SM00642">
    <property type="entry name" value="Aamy"/>
    <property type="match status" value="1"/>
</dbReference>
<evidence type="ECO:0000259" key="7">
    <source>
        <dbReference type="SMART" id="SM00642"/>
    </source>
</evidence>
<dbReference type="InterPro" id="IPR006047">
    <property type="entry name" value="GH13_cat_dom"/>
</dbReference>
<evidence type="ECO:0000256" key="3">
    <source>
        <dbReference type="ARBA" id="ARBA00022723"/>
    </source>
</evidence>
<accession>A0A3D8SVD7</accession>
<comment type="similarity">
    <text evidence="2">Belongs to the glycosyl hydrolase 13 family.</text>
</comment>
<evidence type="ECO:0000256" key="5">
    <source>
        <dbReference type="ARBA" id="ARBA00023277"/>
    </source>
</evidence>
<dbReference type="GeneID" id="38112286"/>
<evidence type="ECO:0000256" key="2">
    <source>
        <dbReference type="ARBA" id="ARBA00008061"/>
    </source>
</evidence>
<dbReference type="SUPFAM" id="SSF51011">
    <property type="entry name" value="Glycosyl hydrolase domain"/>
    <property type="match status" value="1"/>
</dbReference>
<keyword evidence="5" id="KW-0119">Carbohydrate metabolism</keyword>
<evidence type="ECO:0000256" key="6">
    <source>
        <dbReference type="ARBA" id="ARBA00023295"/>
    </source>
</evidence>
<dbReference type="NCBIfam" id="NF006969">
    <property type="entry name" value="PRK09441.1-2"/>
    <property type="match status" value="1"/>
</dbReference>
<comment type="caution">
    <text evidence="8">The sequence shown here is derived from an EMBL/GenBank/DDBJ whole genome shotgun (WGS) entry which is preliminary data.</text>
</comment>
<keyword evidence="4" id="KW-0378">Hydrolase</keyword>
<dbReference type="Pfam" id="PF00128">
    <property type="entry name" value="Alpha-amylase"/>
    <property type="match status" value="1"/>
</dbReference>
<evidence type="ECO:0000313" key="9">
    <source>
        <dbReference type="Proteomes" id="UP000256690"/>
    </source>
</evidence>
<evidence type="ECO:0000313" key="8">
    <source>
        <dbReference type="EMBL" id="RDW90141.1"/>
    </source>
</evidence>
<dbReference type="NCBIfam" id="NF006968">
    <property type="entry name" value="PRK09441.1-1"/>
    <property type="match status" value="1"/>
</dbReference>
<keyword evidence="3" id="KW-0479">Metal-binding</keyword>
<dbReference type="InterPro" id="IPR015237">
    <property type="entry name" value="Alpha-amylase_C_pro"/>
</dbReference>
<keyword evidence="9" id="KW-1185">Reference proteome</keyword>
<dbReference type="Pfam" id="PF09154">
    <property type="entry name" value="Alpha-amy_C_pro"/>
    <property type="match status" value="1"/>
</dbReference>
<dbReference type="InterPro" id="IPR013776">
    <property type="entry name" value="A-amylase_thermo"/>
</dbReference>
<dbReference type="RefSeq" id="XP_026607095.1">
    <property type="nucleotide sequence ID" value="XM_026743932.1"/>
</dbReference>
<organism evidence="8 9">
    <name type="scientific">Aspergillus mulundensis</name>
    <dbReference type="NCBI Taxonomy" id="1810919"/>
    <lineage>
        <taxon>Eukaryota</taxon>
        <taxon>Fungi</taxon>
        <taxon>Dikarya</taxon>
        <taxon>Ascomycota</taxon>
        <taxon>Pezizomycotina</taxon>
        <taxon>Eurotiomycetes</taxon>
        <taxon>Eurotiomycetidae</taxon>
        <taxon>Eurotiales</taxon>
        <taxon>Aspergillaceae</taxon>
        <taxon>Aspergillus</taxon>
        <taxon>Aspergillus subgen. Nidulantes</taxon>
    </lineage>
</organism>